<evidence type="ECO:0000256" key="1">
    <source>
        <dbReference type="ARBA" id="ARBA00004496"/>
    </source>
</evidence>
<comment type="pathway">
    <text evidence="2 9 10">Cell wall biogenesis; peptidoglycan biosynthesis.</text>
</comment>
<dbReference type="GO" id="GO:0071555">
    <property type="term" value="P:cell wall organization"/>
    <property type="evidence" value="ECO:0007669"/>
    <property type="project" value="UniProtKB-KW"/>
</dbReference>
<comment type="caution">
    <text evidence="13">The sequence shown here is derived from an EMBL/GenBank/DDBJ whole genome shotgun (WGS) entry which is preliminary data.</text>
</comment>
<dbReference type="PANTHER" id="PTHR43692:SF1">
    <property type="entry name" value="UDP-N-ACETYLMURAMOYLALANINE--D-GLUTAMATE LIGASE"/>
    <property type="match status" value="1"/>
</dbReference>
<evidence type="ECO:0000256" key="8">
    <source>
        <dbReference type="ARBA" id="ARBA00023306"/>
    </source>
</evidence>
<dbReference type="GO" id="GO:0009252">
    <property type="term" value="P:peptidoglycan biosynthetic process"/>
    <property type="evidence" value="ECO:0007669"/>
    <property type="project" value="UniProtKB-UniRule"/>
</dbReference>
<dbReference type="AlphaFoldDB" id="A0A1M3L377"/>
<dbReference type="InterPro" id="IPR018109">
    <property type="entry name" value="Folylpolyglutamate_synth_CS"/>
</dbReference>
<evidence type="ECO:0000256" key="10">
    <source>
        <dbReference type="RuleBase" id="RU003664"/>
    </source>
</evidence>
<feature type="binding site" evidence="9">
    <location>
        <begin position="109"/>
        <end position="115"/>
    </location>
    <ligand>
        <name>ATP</name>
        <dbReference type="ChEBI" id="CHEBI:30616"/>
    </ligand>
</feature>
<name>A0A1M3L377_9BACT</name>
<evidence type="ECO:0000256" key="6">
    <source>
        <dbReference type="ARBA" id="ARBA00022741"/>
    </source>
</evidence>
<dbReference type="Pfam" id="PF02875">
    <property type="entry name" value="Mur_ligase_C"/>
    <property type="match status" value="1"/>
</dbReference>
<evidence type="ECO:0000256" key="3">
    <source>
        <dbReference type="ARBA" id="ARBA00022490"/>
    </source>
</evidence>
<comment type="subcellular location">
    <subcellularLocation>
        <location evidence="1 9 10">Cytoplasm</location>
    </subcellularLocation>
</comment>
<dbReference type="InterPro" id="IPR013221">
    <property type="entry name" value="Mur_ligase_cen"/>
</dbReference>
<dbReference type="PANTHER" id="PTHR43692">
    <property type="entry name" value="UDP-N-ACETYLMURAMOYLALANINE--D-GLUTAMATE LIGASE"/>
    <property type="match status" value="1"/>
</dbReference>
<keyword evidence="9 10" id="KW-0961">Cell wall biogenesis/degradation</keyword>
<accession>A0A1M3L377</accession>
<dbReference type="InterPro" id="IPR005762">
    <property type="entry name" value="MurD"/>
</dbReference>
<dbReference type="HAMAP" id="MF_00639">
    <property type="entry name" value="MurD"/>
    <property type="match status" value="1"/>
</dbReference>
<keyword evidence="9 10" id="KW-0573">Peptidoglycan synthesis</keyword>
<dbReference type="EC" id="6.3.2.9" evidence="9 10"/>
<dbReference type="GO" id="GO:0051301">
    <property type="term" value="P:cell division"/>
    <property type="evidence" value="ECO:0007669"/>
    <property type="project" value="UniProtKB-KW"/>
</dbReference>
<keyword evidence="6 9" id="KW-0547">Nucleotide-binding</keyword>
<dbReference type="SUPFAM" id="SSF53244">
    <property type="entry name" value="MurD-like peptide ligases, peptide-binding domain"/>
    <property type="match status" value="1"/>
</dbReference>
<evidence type="ECO:0000256" key="2">
    <source>
        <dbReference type="ARBA" id="ARBA00004752"/>
    </source>
</evidence>
<gene>
    <name evidence="9" type="primary">murD</name>
    <name evidence="13" type="ORF">BGO89_05525</name>
</gene>
<evidence type="ECO:0000259" key="11">
    <source>
        <dbReference type="Pfam" id="PF02875"/>
    </source>
</evidence>
<keyword evidence="8 9" id="KW-0131">Cell cycle</keyword>
<keyword evidence="3 9" id="KW-0963">Cytoplasm</keyword>
<evidence type="ECO:0000259" key="12">
    <source>
        <dbReference type="Pfam" id="PF08245"/>
    </source>
</evidence>
<organism evidence="13 14">
    <name type="scientific">Candidatus Kapaibacterium thiocyanatum</name>
    <dbReference type="NCBI Taxonomy" id="1895771"/>
    <lineage>
        <taxon>Bacteria</taxon>
        <taxon>Pseudomonadati</taxon>
        <taxon>Candidatus Kapaibacteriota</taxon>
        <taxon>Candidatus Kapaibacteriia</taxon>
        <taxon>Candidatus Kapaibacteriales</taxon>
        <taxon>Candidatus Kapaibacteriaceae</taxon>
        <taxon>Candidatus Kapaibacterium</taxon>
    </lineage>
</organism>
<dbReference type="GO" id="GO:0005737">
    <property type="term" value="C:cytoplasm"/>
    <property type="evidence" value="ECO:0007669"/>
    <property type="project" value="UniProtKB-SubCell"/>
</dbReference>
<dbReference type="STRING" id="1895771.BGO89_05525"/>
<dbReference type="EMBL" id="MKVH01000009">
    <property type="protein sequence ID" value="OJX59741.1"/>
    <property type="molecule type" value="Genomic_DNA"/>
</dbReference>
<keyword evidence="9 10" id="KW-0133">Cell shape</keyword>
<evidence type="ECO:0000256" key="4">
    <source>
        <dbReference type="ARBA" id="ARBA00022598"/>
    </source>
</evidence>
<dbReference type="GO" id="GO:0008360">
    <property type="term" value="P:regulation of cell shape"/>
    <property type="evidence" value="ECO:0007669"/>
    <property type="project" value="UniProtKB-KW"/>
</dbReference>
<dbReference type="InterPro" id="IPR036615">
    <property type="entry name" value="Mur_ligase_C_dom_sf"/>
</dbReference>
<keyword evidence="5 9" id="KW-0132">Cell division</keyword>
<dbReference type="InterPro" id="IPR004101">
    <property type="entry name" value="Mur_ligase_C"/>
</dbReference>
<dbReference type="Gene3D" id="3.40.50.720">
    <property type="entry name" value="NAD(P)-binding Rossmann-like Domain"/>
    <property type="match status" value="1"/>
</dbReference>
<dbReference type="PROSITE" id="PS01011">
    <property type="entry name" value="FOLYLPOLYGLU_SYNT_1"/>
    <property type="match status" value="1"/>
</dbReference>
<dbReference type="UniPathway" id="UPA00219"/>
<dbReference type="SUPFAM" id="SSF53623">
    <property type="entry name" value="MurD-like peptide ligases, catalytic domain"/>
    <property type="match status" value="1"/>
</dbReference>
<evidence type="ECO:0000256" key="9">
    <source>
        <dbReference type="HAMAP-Rule" id="MF_00639"/>
    </source>
</evidence>
<dbReference type="Pfam" id="PF21799">
    <property type="entry name" value="MurD-like_N"/>
    <property type="match status" value="1"/>
</dbReference>
<keyword evidence="4 9" id="KW-0436">Ligase</keyword>
<dbReference type="InterPro" id="IPR036565">
    <property type="entry name" value="Mur-like_cat_sf"/>
</dbReference>
<feature type="domain" description="Mur ligase C-terminal" evidence="11">
    <location>
        <begin position="309"/>
        <end position="421"/>
    </location>
</feature>
<keyword evidence="7 9" id="KW-0067">ATP-binding</keyword>
<comment type="catalytic activity">
    <reaction evidence="9 10">
        <text>UDP-N-acetyl-alpha-D-muramoyl-L-alanine + D-glutamate + ATP = UDP-N-acetyl-alpha-D-muramoyl-L-alanyl-D-glutamate + ADP + phosphate + H(+)</text>
        <dbReference type="Rhea" id="RHEA:16429"/>
        <dbReference type="ChEBI" id="CHEBI:15378"/>
        <dbReference type="ChEBI" id="CHEBI:29986"/>
        <dbReference type="ChEBI" id="CHEBI:30616"/>
        <dbReference type="ChEBI" id="CHEBI:43474"/>
        <dbReference type="ChEBI" id="CHEBI:83898"/>
        <dbReference type="ChEBI" id="CHEBI:83900"/>
        <dbReference type="ChEBI" id="CHEBI:456216"/>
        <dbReference type="EC" id="6.3.2.9"/>
    </reaction>
</comment>
<feature type="domain" description="Mur ligase central" evidence="12">
    <location>
        <begin position="107"/>
        <end position="287"/>
    </location>
</feature>
<dbReference type="SUPFAM" id="SSF51984">
    <property type="entry name" value="MurCD N-terminal domain"/>
    <property type="match status" value="1"/>
</dbReference>
<comment type="similarity">
    <text evidence="9">Belongs to the MurCDEF family.</text>
</comment>
<dbReference type="Pfam" id="PF08245">
    <property type="entry name" value="Mur_ligase_M"/>
    <property type="match status" value="1"/>
</dbReference>
<sequence length="444" mass="48594">MNITILGAALSGLAAAQLARRTGNDVFVTDAKPAEKTSEAVGILKREGIAHEFGGHTDRALEADLIVTSPGVPPSNIVRQRAAERGIPVIGELEYASRMMTNPLIAITGTNGKTTTTALTAWILQQSGRSAVTAGNIGTPLSSLVGMISPDTIVVVEASSYQLDTTVSFRPRVSILTNVTPDHLSYHGTFEQYVHAKWKIFANQRDNDVVVLNADDPHAAAGASTAQGMVSMFSTSHEVERGAFVRGDEIILRAGLQHNEEILMPVRRIGLPGVHNLYNSLAATLAARAFEVRNEDIRDSLQSFAGVEHRLEYVRTFHDVRYYNDSKATNVNAAWYALASFDRPIVWIAGGRGDNNDYGQLDDLVDTNVKAIVCIGEETDTIFNHWCTRKRCVKSPTLQDAVRHASELAEHDDIVLFSPACKSFDMFDNFEQRGRVFKDLVSQL</sequence>
<evidence type="ECO:0000256" key="5">
    <source>
        <dbReference type="ARBA" id="ARBA00022618"/>
    </source>
</evidence>
<evidence type="ECO:0000256" key="7">
    <source>
        <dbReference type="ARBA" id="ARBA00022840"/>
    </source>
</evidence>
<comment type="function">
    <text evidence="9 10">Cell wall formation. Catalyzes the addition of glutamate to the nucleotide precursor UDP-N-acetylmuramoyl-L-alanine (UMA).</text>
</comment>
<dbReference type="Gene3D" id="3.40.1190.10">
    <property type="entry name" value="Mur-like, catalytic domain"/>
    <property type="match status" value="1"/>
</dbReference>
<evidence type="ECO:0000313" key="14">
    <source>
        <dbReference type="Proteomes" id="UP000184233"/>
    </source>
</evidence>
<proteinExistence type="inferred from homology"/>
<dbReference type="GO" id="GO:0008764">
    <property type="term" value="F:UDP-N-acetylmuramoylalanine-D-glutamate ligase activity"/>
    <property type="evidence" value="ECO:0007669"/>
    <property type="project" value="UniProtKB-UniRule"/>
</dbReference>
<protein>
    <recommendedName>
        <fullName evidence="9 10">UDP-N-acetylmuramoylalanine--D-glutamate ligase</fullName>
        <ecNumber evidence="9 10">6.3.2.9</ecNumber>
    </recommendedName>
    <alternativeName>
        <fullName evidence="9">D-glutamic acid-adding enzyme</fullName>
    </alternativeName>
    <alternativeName>
        <fullName evidence="9">UDP-N-acetylmuramoyl-L-alanyl-D-glutamate synthetase</fullName>
    </alternativeName>
</protein>
<dbReference type="NCBIfam" id="TIGR01087">
    <property type="entry name" value="murD"/>
    <property type="match status" value="1"/>
</dbReference>
<reference evidence="13 14" key="1">
    <citation type="submission" date="2016-09" db="EMBL/GenBank/DDBJ databases">
        <title>Genome-resolved meta-omics ties microbial dynamics to process performance in biotechnology for thiocyanate degradation.</title>
        <authorList>
            <person name="Kantor R.S."/>
            <person name="Huddy R.J."/>
            <person name="Iyer R."/>
            <person name="Thomas B.C."/>
            <person name="Brown C.T."/>
            <person name="Anantharaman K."/>
            <person name="Tringe S."/>
            <person name="Hettich R.L."/>
            <person name="Harrison S.T."/>
            <person name="Banfield J.F."/>
        </authorList>
    </citation>
    <scope>NUCLEOTIDE SEQUENCE [LARGE SCALE GENOMIC DNA]</scope>
    <source>
        <strain evidence="13">59-99</strain>
    </source>
</reference>
<dbReference type="Gene3D" id="3.90.190.20">
    <property type="entry name" value="Mur ligase, C-terminal domain"/>
    <property type="match status" value="1"/>
</dbReference>
<dbReference type="Proteomes" id="UP000184233">
    <property type="component" value="Unassembled WGS sequence"/>
</dbReference>
<evidence type="ECO:0000313" key="13">
    <source>
        <dbReference type="EMBL" id="OJX59741.1"/>
    </source>
</evidence>
<dbReference type="GO" id="GO:0005524">
    <property type="term" value="F:ATP binding"/>
    <property type="evidence" value="ECO:0007669"/>
    <property type="project" value="UniProtKB-UniRule"/>
</dbReference>
<dbReference type="GO" id="GO:0004326">
    <property type="term" value="F:tetrahydrofolylpolyglutamate synthase activity"/>
    <property type="evidence" value="ECO:0007669"/>
    <property type="project" value="InterPro"/>
</dbReference>